<feature type="transmembrane region" description="Helical" evidence="1">
    <location>
        <begin position="108"/>
        <end position="129"/>
    </location>
</feature>
<dbReference type="Proteomes" id="UP000245647">
    <property type="component" value="Unassembled WGS sequence"/>
</dbReference>
<dbReference type="Pfam" id="PF07843">
    <property type="entry name" value="DUF1634"/>
    <property type="match status" value="1"/>
</dbReference>
<proteinExistence type="predicted"/>
<organism evidence="2 3">
    <name type="scientific">Pararcticibacter amylolyticus</name>
    <dbReference type="NCBI Taxonomy" id="2173175"/>
    <lineage>
        <taxon>Bacteria</taxon>
        <taxon>Pseudomonadati</taxon>
        <taxon>Bacteroidota</taxon>
        <taxon>Sphingobacteriia</taxon>
        <taxon>Sphingobacteriales</taxon>
        <taxon>Sphingobacteriaceae</taxon>
        <taxon>Pararcticibacter</taxon>
    </lineage>
</organism>
<dbReference type="InterPro" id="IPR012861">
    <property type="entry name" value="DUF1634"/>
</dbReference>
<evidence type="ECO:0000256" key="1">
    <source>
        <dbReference type="SAM" id="Phobius"/>
    </source>
</evidence>
<dbReference type="OrthoDB" id="1072981at2"/>
<accession>A0A2U2PFJ6</accession>
<keyword evidence="1" id="KW-0812">Transmembrane</keyword>
<name>A0A2U2PFJ6_9SPHI</name>
<reference evidence="2 3" key="1">
    <citation type="submission" date="2018-04" db="EMBL/GenBank/DDBJ databases">
        <title>Pedobacter chongqingensis sp. nov., isolated from a rottenly hemp rope.</title>
        <authorList>
            <person name="Cai Y."/>
        </authorList>
    </citation>
    <scope>NUCLEOTIDE SEQUENCE [LARGE SCALE GENOMIC DNA]</scope>
    <source>
        <strain evidence="2 3">FJ4-8</strain>
    </source>
</reference>
<dbReference type="RefSeq" id="WP_109416294.1">
    <property type="nucleotide sequence ID" value="NZ_QEAS01000010.1"/>
</dbReference>
<keyword evidence="3" id="KW-1185">Reference proteome</keyword>
<keyword evidence="1" id="KW-1133">Transmembrane helix</keyword>
<keyword evidence="1" id="KW-0472">Membrane</keyword>
<feature type="transmembrane region" description="Helical" evidence="1">
    <location>
        <begin position="71"/>
        <end position="96"/>
    </location>
</feature>
<evidence type="ECO:0000313" key="3">
    <source>
        <dbReference type="Proteomes" id="UP000245647"/>
    </source>
</evidence>
<feature type="transmembrane region" description="Helical" evidence="1">
    <location>
        <begin position="21"/>
        <end position="41"/>
    </location>
</feature>
<evidence type="ECO:0000313" key="2">
    <source>
        <dbReference type="EMBL" id="PWG80177.1"/>
    </source>
</evidence>
<protein>
    <submittedName>
        <fullName evidence="2">DUF1634 domain-containing protein</fullName>
    </submittedName>
</protein>
<comment type="caution">
    <text evidence="2">The sequence shown here is derived from an EMBL/GenBank/DDBJ whole genome shotgun (WGS) entry which is preliminary data.</text>
</comment>
<dbReference type="AlphaFoldDB" id="A0A2U2PFJ6"/>
<dbReference type="EMBL" id="QEAS01000010">
    <property type="protein sequence ID" value="PWG80177.1"/>
    <property type="molecule type" value="Genomic_DNA"/>
</dbReference>
<sequence length="131" mass="14006">MRNFFNSFSTDRDVAALVGKLLRTGVVTASIVAFIGGVVYLTRHGAEVPDYKVFRGAPENLRHFPGILEGVMSFSGAAIIQLGVVILLATPIVRIFFSAIAFAIEKDYLYVVITLIVLGIIVFGMVGGLGG</sequence>
<gene>
    <name evidence="2" type="ORF">DDR33_13350</name>
</gene>